<feature type="domain" description="ABC-type uncharacterised transport system" evidence="2">
    <location>
        <begin position="208"/>
        <end position="440"/>
    </location>
</feature>
<feature type="transmembrane region" description="Helical" evidence="1">
    <location>
        <begin position="482"/>
        <end position="506"/>
    </location>
</feature>
<sequence>MNRQTRLFPFFVLAAFLFLTGGFLRTLAGGSAYLPNLFFLAGVVVLVLTLVVAAGALRAVLLRVREVAEPGPSLLWALGGAILCVGAGILAMEPIRYDLTERKIHEVSPTSKQLLQGIDQDVQMIATFRDDHPARLQVESILDAYRAVSGRIQTLRIDPDREPDKARELSIQTANTITIRSQGLEEIVDAVREPDITQAILRLVDPERPVVGFTVDHGEASHARASWNKLSGRLRDAGFQLRQLTSRDLTEPLANVRIVVVAGPTSEFLPGEVESLERFLGSGGRLAAFLDPEVETGLEPLFAQQGIFCDGRLVRDDSRLTRAVQLGPDAVAVSPQGLADHEVTRLLPAGVVLRGAQQVGLVPRPVFGTSGTEILRSEPRAKLLDPETGEAIGEPAARPLGVALEWEVTGTAEPRGDRPAEKPYARVVVVGDSDFLRDDMIDLFGNSVFMTRVFGWLGERQYLIQFPTIGPSGTPLKVGRNGLLAVFYVVQVALPLLAYGIGFLLWTRRR</sequence>
<dbReference type="EMBL" id="JAGQHS010000089">
    <property type="protein sequence ID" value="MCA9757244.1"/>
    <property type="molecule type" value="Genomic_DNA"/>
</dbReference>
<evidence type="ECO:0000256" key="1">
    <source>
        <dbReference type="SAM" id="Phobius"/>
    </source>
</evidence>
<protein>
    <submittedName>
        <fullName evidence="4">GldG family protein</fullName>
    </submittedName>
</protein>
<accession>A0A956NHR0</accession>
<dbReference type="Proteomes" id="UP000739538">
    <property type="component" value="Unassembled WGS sequence"/>
</dbReference>
<dbReference type="Pfam" id="PF09822">
    <property type="entry name" value="ABC_transp_aux"/>
    <property type="match status" value="1"/>
</dbReference>
<keyword evidence="1" id="KW-1133">Transmembrane helix</keyword>
<dbReference type="AlphaFoldDB" id="A0A956NHR0"/>
<feature type="domain" description="DUF7088" evidence="3">
    <location>
        <begin position="102"/>
        <end position="180"/>
    </location>
</feature>
<evidence type="ECO:0000259" key="2">
    <source>
        <dbReference type="Pfam" id="PF09822"/>
    </source>
</evidence>
<feature type="transmembrane region" description="Helical" evidence="1">
    <location>
        <begin position="73"/>
        <end position="92"/>
    </location>
</feature>
<evidence type="ECO:0000313" key="4">
    <source>
        <dbReference type="EMBL" id="MCA9757244.1"/>
    </source>
</evidence>
<name>A0A956NHR0_UNCEI</name>
<evidence type="ECO:0000259" key="3">
    <source>
        <dbReference type="Pfam" id="PF23357"/>
    </source>
</evidence>
<keyword evidence="1" id="KW-0472">Membrane</keyword>
<proteinExistence type="predicted"/>
<dbReference type="Pfam" id="PF23357">
    <property type="entry name" value="DUF7088"/>
    <property type="match status" value="1"/>
</dbReference>
<evidence type="ECO:0000313" key="5">
    <source>
        <dbReference type="Proteomes" id="UP000739538"/>
    </source>
</evidence>
<comment type="caution">
    <text evidence="4">The sequence shown here is derived from an EMBL/GenBank/DDBJ whole genome shotgun (WGS) entry which is preliminary data.</text>
</comment>
<organism evidence="4 5">
    <name type="scientific">Eiseniibacteriota bacterium</name>
    <dbReference type="NCBI Taxonomy" id="2212470"/>
    <lineage>
        <taxon>Bacteria</taxon>
        <taxon>Candidatus Eiseniibacteriota</taxon>
    </lineage>
</organism>
<dbReference type="InterPro" id="IPR055396">
    <property type="entry name" value="DUF7088"/>
</dbReference>
<reference evidence="4" key="1">
    <citation type="submission" date="2020-04" db="EMBL/GenBank/DDBJ databases">
        <authorList>
            <person name="Zhang T."/>
        </authorList>
    </citation>
    <scope>NUCLEOTIDE SEQUENCE</scope>
    <source>
        <strain evidence="4">HKST-UBA02</strain>
    </source>
</reference>
<dbReference type="InterPro" id="IPR019196">
    <property type="entry name" value="ABC_transp_unknown"/>
</dbReference>
<reference evidence="4" key="2">
    <citation type="journal article" date="2021" name="Microbiome">
        <title>Successional dynamics and alternative stable states in a saline activated sludge microbial community over 9 years.</title>
        <authorList>
            <person name="Wang Y."/>
            <person name="Ye J."/>
            <person name="Ju F."/>
            <person name="Liu L."/>
            <person name="Boyd J.A."/>
            <person name="Deng Y."/>
            <person name="Parks D.H."/>
            <person name="Jiang X."/>
            <person name="Yin X."/>
            <person name="Woodcroft B.J."/>
            <person name="Tyson G.W."/>
            <person name="Hugenholtz P."/>
            <person name="Polz M.F."/>
            <person name="Zhang T."/>
        </authorList>
    </citation>
    <scope>NUCLEOTIDE SEQUENCE</scope>
    <source>
        <strain evidence="4">HKST-UBA02</strain>
    </source>
</reference>
<keyword evidence="1" id="KW-0812">Transmembrane</keyword>
<gene>
    <name evidence="4" type="ORF">KDA27_15670</name>
</gene>
<feature type="transmembrane region" description="Helical" evidence="1">
    <location>
        <begin position="38"/>
        <end position="61"/>
    </location>
</feature>